<proteinExistence type="inferred from homology"/>
<dbReference type="FunFam" id="1.25.10.10:FF:000019">
    <property type="entry name" value="Cytoskeleton-associated protein 5"/>
    <property type="match status" value="1"/>
</dbReference>
<protein>
    <recommendedName>
        <fullName evidence="11">TOG domain-containing protein</fullName>
    </recommendedName>
</protein>
<dbReference type="InterPro" id="IPR011989">
    <property type="entry name" value="ARM-like"/>
</dbReference>
<dbReference type="InterPro" id="IPR021133">
    <property type="entry name" value="HEAT_type_2"/>
</dbReference>
<dbReference type="GO" id="GO:0046785">
    <property type="term" value="P:microtubule polymerization"/>
    <property type="evidence" value="ECO:0007669"/>
    <property type="project" value="InterPro"/>
</dbReference>
<dbReference type="PANTHER" id="PTHR12609">
    <property type="entry name" value="MICROTUBULE ASSOCIATED PROTEIN XMAP215"/>
    <property type="match status" value="1"/>
</dbReference>
<dbReference type="Pfam" id="PF21040">
    <property type="entry name" value="CEP104-like_TOG"/>
    <property type="match status" value="1"/>
</dbReference>
<feature type="compositionally biased region" description="Low complexity" evidence="10">
    <location>
        <begin position="1918"/>
        <end position="1931"/>
    </location>
</feature>
<dbReference type="GO" id="GO:1990498">
    <property type="term" value="C:mitotic spindle microtubule"/>
    <property type="evidence" value="ECO:0007669"/>
    <property type="project" value="UniProtKB-ARBA"/>
</dbReference>
<feature type="compositionally biased region" description="Basic and acidic residues" evidence="10">
    <location>
        <begin position="518"/>
        <end position="540"/>
    </location>
</feature>
<feature type="compositionally biased region" description="Polar residues" evidence="10">
    <location>
        <begin position="921"/>
        <end position="932"/>
    </location>
</feature>
<feature type="compositionally biased region" description="Basic and acidic residues" evidence="10">
    <location>
        <begin position="2075"/>
        <end position="2098"/>
    </location>
</feature>
<feature type="compositionally biased region" description="Low complexity" evidence="10">
    <location>
        <begin position="563"/>
        <end position="576"/>
    </location>
</feature>
<feature type="repeat" description="HEAT" evidence="9">
    <location>
        <begin position="834"/>
        <end position="869"/>
    </location>
</feature>
<evidence type="ECO:0000259" key="11">
    <source>
        <dbReference type="SMART" id="SM01349"/>
    </source>
</evidence>
<dbReference type="Gene3D" id="1.25.10.10">
    <property type="entry name" value="Leucine-rich Repeat Variant"/>
    <property type="match status" value="5"/>
</dbReference>
<evidence type="ECO:0000256" key="5">
    <source>
        <dbReference type="ARBA" id="ARBA00022776"/>
    </source>
</evidence>
<feature type="region of interest" description="Disordered" evidence="10">
    <location>
        <begin position="240"/>
        <end position="290"/>
    </location>
</feature>
<feature type="compositionally biased region" description="Basic and acidic residues" evidence="10">
    <location>
        <begin position="911"/>
        <end position="920"/>
    </location>
</feature>
<dbReference type="GO" id="GO:0005881">
    <property type="term" value="C:cytoplasmic microtubule"/>
    <property type="evidence" value="ECO:0007669"/>
    <property type="project" value="UniProtKB-ARBA"/>
</dbReference>
<feature type="compositionally biased region" description="Basic and acidic residues" evidence="10">
    <location>
        <begin position="1267"/>
        <end position="1281"/>
    </location>
</feature>
<organism evidence="12 13">
    <name type="scientific">Malassezia yamatoensis</name>
    <dbReference type="NCBI Taxonomy" id="253288"/>
    <lineage>
        <taxon>Eukaryota</taxon>
        <taxon>Fungi</taxon>
        <taxon>Dikarya</taxon>
        <taxon>Basidiomycota</taxon>
        <taxon>Ustilaginomycotina</taxon>
        <taxon>Malasseziomycetes</taxon>
        <taxon>Malasseziales</taxon>
        <taxon>Malasseziaceae</taxon>
        <taxon>Malassezia</taxon>
    </lineage>
</organism>
<feature type="region of interest" description="Disordered" evidence="10">
    <location>
        <begin position="1894"/>
        <end position="1948"/>
    </location>
</feature>
<feature type="compositionally biased region" description="Basic and acidic residues" evidence="10">
    <location>
        <begin position="1201"/>
        <end position="1216"/>
    </location>
</feature>
<feature type="domain" description="TOG" evidence="11">
    <location>
        <begin position="1321"/>
        <end position="1564"/>
    </location>
</feature>
<dbReference type="GO" id="GO:0044732">
    <property type="term" value="C:mitotic spindle pole body"/>
    <property type="evidence" value="ECO:0007669"/>
    <property type="project" value="UniProtKB-ARBA"/>
</dbReference>
<evidence type="ECO:0000256" key="9">
    <source>
        <dbReference type="PROSITE-ProRule" id="PRU00103"/>
    </source>
</evidence>
<feature type="region of interest" description="Disordered" evidence="10">
    <location>
        <begin position="1181"/>
        <end position="1281"/>
    </location>
</feature>
<keyword evidence="5" id="KW-0498">Mitosis</keyword>
<feature type="compositionally biased region" description="Polar residues" evidence="10">
    <location>
        <begin position="276"/>
        <end position="289"/>
    </location>
</feature>
<evidence type="ECO:0000313" key="12">
    <source>
        <dbReference type="EMBL" id="WFD01286.1"/>
    </source>
</evidence>
<keyword evidence="2" id="KW-0963">Cytoplasm</keyword>
<feature type="repeat" description="HEAT" evidence="9">
    <location>
        <begin position="467"/>
        <end position="505"/>
    </location>
</feature>
<feature type="compositionally biased region" description="Polar residues" evidence="10">
    <location>
        <begin position="586"/>
        <end position="603"/>
    </location>
</feature>
<evidence type="ECO:0000256" key="1">
    <source>
        <dbReference type="ARBA" id="ARBA00004300"/>
    </source>
</evidence>
<dbReference type="GO" id="GO:0099070">
    <property type="term" value="C:static microtubule bundle"/>
    <property type="evidence" value="ECO:0007669"/>
    <property type="project" value="UniProtKB-ARBA"/>
</dbReference>
<keyword evidence="7" id="KW-0131">Cell cycle</keyword>
<dbReference type="InterPro" id="IPR016024">
    <property type="entry name" value="ARM-type_fold"/>
</dbReference>
<dbReference type="FunFam" id="1.25.10.10:FF:000050">
    <property type="entry name" value="Cytoskeleton-associated protein 5 isoform X1"/>
    <property type="match status" value="1"/>
</dbReference>
<dbReference type="GO" id="GO:0051010">
    <property type="term" value="F:microtubule plus-end binding"/>
    <property type="evidence" value="ECO:0007669"/>
    <property type="project" value="InterPro"/>
</dbReference>
<dbReference type="GO" id="GO:0051301">
    <property type="term" value="P:cell division"/>
    <property type="evidence" value="ECO:0007669"/>
    <property type="project" value="UniProtKB-KW"/>
</dbReference>
<keyword evidence="4" id="KW-0677">Repeat</keyword>
<evidence type="ECO:0000256" key="6">
    <source>
        <dbReference type="ARBA" id="ARBA00023212"/>
    </source>
</evidence>
<dbReference type="GO" id="GO:0000022">
    <property type="term" value="P:mitotic spindle elongation"/>
    <property type="evidence" value="ECO:0007669"/>
    <property type="project" value="UniProtKB-ARBA"/>
</dbReference>
<feature type="domain" description="TOG" evidence="11">
    <location>
        <begin position="6"/>
        <end position="240"/>
    </location>
</feature>
<feature type="domain" description="TOG" evidence="11">
    <location>
        <begin position="944"/>
        <end position="1176"/>
    </location>
</feature>
<feature type="compositionally biased region" description="Low complexity" evidence="10">
    <location>
        <begin position="1226"/>
        <end position="1254"/>
    </location>
</feature>
<gene>
    <name evidence="12" type="ORF">MYAM1_004048</name>
</gene>
<feature type="domain" description="TOG" evidence="11">
    <location>
        <begin position="664"/>
        <end position="897"/>
    </location>
</feature>
<keyword evidence="13" id="KW-1185">Reference proteome</keyword>
<feature type="repeat" description="HEAT" evidence="9">
    <location>
        <begin position="1036"/>
        <end position="1073"/>
    </location>
</feature>
<dbReference type="GO" id="GO:1990571">
    <property type="term" value="P:meiotic centromere clustering"/>
    <property type="evidence" value="ECO:0007669"/>
    <property type="project" value="UniProtKB-ARBA"/>
</dbReference>
<evidence type="ECO:0000256" key="3">
    <source>
        <dbReference type="ARBA" id="ARBA00022618"/>
    </source>
</evidence>
<evidence type="ECO:0000256" key="2">
    <source>
        <dbReference type="ARBA" id="ARBA00022490"/>
    </source>
</evidence>
<sequence length="2118" mass="231250">MDGVSNAGGGEDLAHLSLDQKLDSKAWKVRLAGYEELVRRFTQASDEHDPIFAEYARKSEKLRAMVLDTNAAAQEKGLEALVAFVKNGGSNAGQTREVVLPAVAEKALNSMRTGTRNAGFELVLLYAEKEDKQGCEDLLNNLTHMISAKQPKQVAANVTALANLVESFGVKPLRTPVILRVVPKIFAHPDKQVRAEGSRLVTVLHVYLGAALAPTLSQLKDIQRKELEAKWEQQDLSEFAKPTRFLDSDQPTNAAENLESEAAPPLDTDQEHRHASGSTDTPDSISTPQVDPYDLAEPFDAIQSRKLDKDFFQKIVSTKWQERLEAVDSLLAACTESIRLQPNSDYDRYVQALQVRLQKDVNLAVVLQTCKCLEALAKGLRSDARPYMYIMPAVLEKLKEKKPNAVEVVSRTLDALFQVAGLNDVMDTVQPFASHKNPAVKAGAVRYVARCLQSTSHKPTSQCVGQCGPWLLDAMQDGAGDVRDAAANALGTLLKLVGDRVMHPYMDKLDEVKRARVHHEAEKVHVSATEHKAPAPEAKQRPAVSTRAVPPSLSGPTREKAHASPSRSAASAGSVAKPANKPLPSTLKSNNKPMGSTQRTSVVQRPLDRKPEASPKPATSRALPSAGTTSTSKAGARLGGAHTDKTKASSNASQPKAESRVVFQYAVEDVQAQFHASLPAKISTLLKHASWKERLQGVQELHAYLRSTPMDAELLVRCVSLYPGWKESNFQVLAEVYSILRTLADDPQTSKFDRAAGALSIPALCEKLGDAKLKVSASETLNLYAEVITPGFVIARAIPALDALKAPKAQAEAIAWLDQFLLAFGPQDLNLGKIVAYLVNMLKSANPLVRSNATKAMGTLARFVGTSLLGMLGDDVNAQLRSSLQTEIELNANKKVEPSRFARRAGHHLTEPLADQHQEPNQDPESVSNGSKPSEELDEDALEQLVPRVELDSLLPKGSASAMNDTQWKVRKQALESIQSALAPHPRLKGSLGELSAPLKARYADNNLMVRMLALDIALKLANGLHSQFEPYVPMHVPAITQVLADGKASVRNAALTTLTAIQANIGLAKVVNAMGSVLTSATINPTLRQEAFGWLFNHLASQLTQPIDLTGVLPCILGSLDDRTPGVRQASHALLPYVLASTAYPVVIEQCDALKSASRSSAIAQLESARATVAQLGGEVSGKRVTQMTATSRVDPSSTPRDEHTAVRTHAERKNPLAARGAPKSVAVSSPTPSRSSAATSRTPASTQRTPSTLPRAPPAGTRAWQEADRQKSPEKNRDELTKTLFKKLDGRAKQQREKLAAKGYGFWTPDGTVRADCLDLLQHQMEICIVSEVYQALFSQDHLAERDFVAGLRRLETFVSSDRSEEGDAMLLAHADLLIQYGSMRLMDKNTSVALQCFAFLEGLLKRLSTLAYPMSDTEAGQVLLPALVMRLGDPKTAFREQASLRIKQLAMLFAPSRIFTALLESGVDGKSARTRAETLHETEKLLVQYGIQVCTPSKAVPIVARMIGDRDASVRNAALQTLAEVYKRCGPSIWNYVGTLPAKDESMLEERLKRTAIHPPQSNEDCVKSSLRTPSHKSIPTVQEENPTRSDSTLSVTTQTTSPQLQAPVQPIAEDLLADLDQTRSKDVQVRITAWKGVQTYLDKHPALTQPVFDVIVDHLGTSLEQIDDVVGLDAVSQRLVKHLLQTTLVLLDAQRHEGSQANLDIPRFTQLVTPLLLQLQKVSAIDQQEAAVAAKHWNAVVLRALSTTDANVVYCACFRLLAQLTKTMDSERETERVNQTARLTELVIKCVWKIARKLPDTIRANRIDGARLLATMEEFLQTIPPIEWGRRVQRQAPLKDIPLITATNVLKQMIEAVGEASLTMLDTLPDPEGSHVYRYLLRLLYAEGDKPSTNSESHAEPTSEEASKSPAEDSSTTSAAPAQPANNSKDEASEENRDPLAHTTTTLDDDVVMVELRGIFDRISQKDQSRAAIRELYAFQNRYPMKQADIQRSLQNTGPIFQRYIKRALANHAAEDAPKSSASIAASVRPASERREAAALPASASARARPWSPTSRLNRGARESGATMDARLAELKAKFRKDTDGSKISGKPEQRTSMSSEALRQRLNSMRPDS</sequence>
<dbReference type="GO" id="GO:0061863">
    <property type="term" value="F:microtubule plus end polymerase"/>
    <property type="evidence" value="ECO:0007669"/>
    <property type="project" value="InterPro"/>
</dbReference>
<evidence type="ECO:0000256" key="7">
    <source>
        <dbReference type="ARBA" id="ARBA00023306"/>
    </source>
</evidence>
<feature type="compositionally biased region" description="Basic and acidic residues" evidence="10">
    <location>
        <begin position="1932"/>
        <end position="1944"/>
    </location>
</feature>
<feature type="compositionally biased region" description="Polar residues" evidence="10">
    <location>
        <begin position="1185"/>
        <end position="1200"/>
    </location>
</feature>
<feature type="region of interest" description="Disordered" evidence="10">
    <location>
        <begin position="518"/>
        <end position="655"/>
    </location>
</feature>
<dbReference type="Pfam" id="PF21041">
    <property type="entry name" value="XMAP215_CLASP_TOG"/>
    <property type="match status" value="3"/>
</dbReference>
<dbReference type="SUPFAM" id="SSF48371">
    <property type="entry name" value="ARM repeat"/>
    <property type="match status" value="2"/>
</dbReference>
<dbReference type="PROSITE" id="PS50077">
    <property type="entry name" value="HEAT_REPEAT"/>
    <property type="match status" value="4"/>
</dbReference>
<feature type="region of interest" description="Disordered" evidence="10">
    <location>
        <begin position="1559"/>
        <end position="1612"/>
    </location>
</feature>
<feature type="compositionally biased region" description="Polar residues" evidence="10">
    <location>
        <begin position="1563"/>
        <end position="1610"/>
    </location>
</feature>
<feature type="compositionally biased region" description="Low complexity" evidence="10">
    <location>
        <begin position="2042"/>
        <end position="2060"/>
    </location>
</feature>
<dbReference type="InterPro" id="IPR045110">
    <property type="entry name" value="XMAP215"/>
</dbReference>
<keyword evidence="3" id="KW-0132">Cell division</keyword>
<dbReference type="SMART" id="SM01349">
    <property type="entry name" value="TOG"/>
    <property type="match status" value="5"/>
</dbReference>
<dbReference type="InterPro" id="IPR034085">
    <property type="entry name" value="TOG"/>
</dbReference>
<name>A0AAJ5YXE9_9BASI</name>
<feature type="compositionally biased region" description="Basic and acidic residues" evidence="10">
    <location>
        <begin position="1901"/>
        <end position="1915"/>
    </location>
</feature>
<dbReference type="Proteomes" id="UP001219567">
    <property type="component" value="Chromosome 8"/>
</dbReference>
<accession>A0AAJ5YXE9</accession>
<feature type="repeat" description="HEAT" evidence="9">
    <location>
        <begin position="1502"/>
        <end position="1535"/>
    </location>
</feature>
<reference evidence="12 13" key="1">
    <citation type="submission" date="2023-03" db="EMBL/GenBank/DDBJ databases">
        <title>Mating type loci evolution in Malassezia.</title>
        <authorList>
            <person name="Coelho M.A."/>
        </authorList>
    </citation>
    <scope>NUCLEOTIDE SEQUENCE [LARGE SCALE GENOMIC DNA]</scope>
    <source>
        <strain evidence="12 13">CBS 9725</strain>
    </source>
</reference>
<dbReference type="EMBL" id="CP119950">
    <property type="protein sequence ID" value="WFD01286.1"/>
    <property type="molecule type" value="Genomic_DNA"/>
</dbReference>
<feature type="region of interest" description="Disordered" evidence="10">
    <location>
        <begin position="911"/>
        <end position="940"/>
    </location>
</feature>
<evidence type="ECO:0000313" key="13">
    <source>
        <dbReference type="Proteomes" id="UP001219567"/>
    </source>
</evidence>
<keyword evidence="6" id="KW-0206">Cytoskeleton</keyword>
<evidence type="ECO:0000256" key="10">
    <source>
        <dbReference type="SAM" id="MobiDB-lite"/>
    </source>
</evidence>
<dbReference type="InterPro" id="IPR048491">
    <property type="entry name" value="XMAP215_CLASP_TOG"/>
</dbReference>
<feature type="domain" description="TOG" evidence="11">
    <location>
        <begin position="294"/>
        <end position="530"/>
    </location>
</feature>
<feature type="region of interest" description="Disordered" evidence="10">
    <location>
        <begin position="2039"/>
        <end position="2118"/>
    </location>
</feature>
<feature type="compositionally biased region" description="Polar residues" evidence="10">
    <location>
        <begin position="2099"/>
        <end position="2112"/>
    </location>
</feature>
<comment type="similarity">
    <text evidence="8">Belongs to the TOG/XMAP215 family.</text>
</comment>
<comment type="subcellular location">
    <subcellularLocation>
        <location evidence="1">Cytoplasm</location>
        <location evidence="1">Cytoskeleton</location>
        <location evidence="1">Microtubule organizing center</location>
        <location evidence="1">Centrosome</location>
    </subcellularLocation>
</comment>
<dbReference type="GO" id="GO:0051315">
    <property type="term" value="P:attachment of mitotic spindle microtubules to kinetochore"/>
    <property type="evidence" value="ECO:0007669"/>
    <property type="project" value="UniProtKB-ARBA"/>
</dbReference>
<evidence type="ECO:0000256" key="4">
    <source>
        <dbReference type="ARBA" id="ARBA00022737"/>
    </source>
</evidence>
<evidence type="ECO:0000256" key="8">
    <source>
        <dbReference type="ARBA" id="ARBA00025722"/>
    </source>
</evidence>
<dbReference type="GO" id="GO:0030951">
    <property type="term" value="P:establishment or maintenance of microtubule cytoskeleton polarity"/>
    <property type="evidence" value="ECO:0007669"/>
    <property type="project" value="InterPro"/>
</dbReference>